<organism evidence="4 5">
    <name type="scientific">Tistrella bauzanensis</name>
    <dbReference type="NCBI Taxonomy" id="657419"/>
    <lineage>
        <taxon>Bacteria</taxon>
        <taxon>Pseudomonadati</taxon>
        <taxon>Pseudomonadota</taxon>
        <taxon>Alphaproteobacteria</taxon>
        <taxon>Geminicoccales</taxon>
        <taxon>Geminicoccaceae</taxon>
        <taxon>Tistrella</taxon>
    </lineage>
</organism>
<dbReference type="PANTHER" id="PTHR33376">
    <property type="match status" value="1"/>
</dbReference>
<dbReference type="InterPro" id="IPR038404">
    <property type="entry name" value="TRAP_DctP_sf"/>
</dbReference>
<evidence type="ECO:0000313" key="4">
    <source>
        <dbReference type="EMBL" id="GGB62660.1"/>
    </source>
</evidence>
<dbReference type="Proteomes" id="UP000603352">
    <property type="component" value="Unassembled WGS sequence"/>
</dbReference>
<dbReference type="Pfam" id="PF03480">
    <property type="entry name" value="DctP"/>
    <property type="match status" value="1"/>
</dbReference>
<keyword evidence="3" id="KW-0732">Signal</keyword>
<evidence type="ECO:0000256" key="2">
    <source>
        <dbReference type="ARBA" id="ARBA00022448"/>
    </source>
</evidence>
<keyword evidence="5" id="KW-1185">Reference proteome</keyword>
<dbReference type="InterPro" id="IPR018389">
    <property type="entry name" value="DctP_fam"/>
</dbReference>
<reference evidence="5" key="1">
    <citation type="journal article" date="2019" name="Int. J. Syst. Evol. Microbiol.">
        <title>The Global Catalogue of Microorganisms (GCM) 10K type strain sequencing project: providing services to taxonomists for standard genome sequencing and annotation.</title>
        <authorList>
            <consortium name="The Broad Institute Genomics Platform"/>
            <consortium name="The Broad Institute Genome Sequencing Center for Infectious Disease"/>
            <person name="Wu L."/>
            <person name="Ma J."/>
        </authorList>
    </citation>
    <scope>NUCLEOTIDE SEQUENCE [LARGE SCALE GENOMIC DNA]</scope>
    <source>
        <strain evidence="5">CGMCC 1.10188</strain>
    </source>
</reference>
<evidence type="ECO:0000256" key="1">
    <source>
        <dbReference type="ARBA" id="ARBA00009023"/>
    </source>
</evidence>
<evidence type="ECO:0000313" key="5">
    <source>
        <dbReference type="Proteomes" id="UP000603352"/>
    </source>
</evidence>
<dbReference type="NCBIfam" id="NF037995">
    <property type="entry name" value="TRAP_S1"/>
    <property type="match status" value="1"/>
</dbReference>
<evidence type="ECO:0000256" key="3">
    <source>
        <dbReference type="ARBA" id="ARBA00022729"/>
    </source>
</evidence>
<comment type="similarity">
    <text evidence="1">Belongs to the bacterial solute-binding protein 7 family.</text>
</comment>
<accession>A0ABQ1JAP8</accession>
<comment type="caution">
    <text evidence="4">The sequence shown here is derived from an EMBL/GenBank/DDBJ whole genome shotgun (WGS) entry which is preliminary data.</text>
</comment>
<proteinExistence type="inferred from homology"/>
<name>A0ABQ1JAP8_9PROT</name>
<dbReference type="Gene3D" id="3.40.190.170">
    <property type="entry name" value="Bacterial extracellular solute-binding protein, family 7"/>
    <property type="match status" value="1"/>
</dbReference>
<keyword evidence="2" id="KW-0813">Transport</keyword>
<sequence length="297" mass="31231">MTGTSPGQITGNIQAINTLGLGGLEVVKLIKSGVYDLGFGSYSYIASGDAVFEGIDLALTPANATETRRMVEAYEPVMREAFARIHAIHLLASYPFPAQSIGCRDAFSSIDDLRGRKIRVFSTTLGDMAEGLGAVPVSMPFPDVAPALQRGVIDCAVSGALSMYVAQWTDVVKYIYQVPASGGIAFLAIGANKWNSLTPETRGFLSEQAAAFSTRAWDALDASNEQGLACLTGQGAACTYGKPASVTLVETTPADDARRRALLEDVVLKKYAARCGAACTTQWNATIGAALSLTAAE</sequence>
<protein>
    <submittedName>
        <fullName evidence="4">Transporter</fullName>
    </submittedName>
</protein>
<gene>
    <name evidence="4" type="ORF">GCM10011505_49090</name>
</gene>
<dbReference type="EMBL" id="BMDZ01000120">
    <property type="protein sequence ID" value="GGB62660.1"/>
    <property type="molecule type" value="Genomic_DNA"/>
</dbReference>
<dbReference type="PANTHER" id="PTHR33376:SF7">
    <property type="entry name" value="C4-DICARBOXYLATE-BINDING PROTEIN DCTB"/>
    <property type="match status" value="1"/>
</dbReference>